<gene>
    <name evidence="1" type="ORF">ACH5RR_029260</name>
</gene>
<sequence length="51" mass="5503">DLWCGGSFQKLPTSVAGSIYFKGIGASFRRCPLLVTVSPSHDCFRCNPLLG</sequence>
<evidence type="ECO:0000313" key="2">
    <source>
        <dbReference type="Proteomes" id="UP001630127"/>
    </source>
</evidence>
<comment type="caution">
    <text evidence="1">The sequence shown here is derived from an EMBL/GenBank/DDBJ whole genome shotgun (WGS) entry which is preliminary data.</text>
</comment>
<protein>
    <submittedName>
        <fullName evidence="1">Uncharacterized protein</fullName>
    </submittedName>
</protein>
<dbReference type="EMBL" id="JBJUIK010000012">
    <property type="protein sequence ID" value="KAL3509859.1"/>
    <property type="molecule type" value="Genomic_DNA"/>
</dbReference>
<name>A0ABD2YUJ4_9GENT</name>
<organism evidence="1 2">
    <name type="scientific">Cinchona calisaya</name>
    <dbReference type="NCBI Taxonomy" id="153742"/>
    <lineage>
        <taxon>Eukaryota</taxon>
        <taxon>Viridiplantae</taxon>
        <taxon>Streptophyta</taxon>
        <taxon>Embryophyta</taxon>
        <taxon>Tracheophyta</taxon>
        <taxon>Spermatophyta</taxon>
        <taxon>Magnoliopsida</taxon>
        <taxon>eudicotyledons</taxon>
        <taxon>Gunneridae</taxon>
        <taxon>Pentapetalae</taxon>
        <taxon>asterids</taxon>
        <taxon>lamiids</taxon>
        <taxon>Gentianales</taxon>
        <taxon>Rubiaceae</taxon>
        <taxon>Cinchonoideae</taxon>
        <taxon>Cinchoneae</taxon>
        <taxon>Cinchona</taxon>
    </lineage>
</organism>
<feature type="non-terminal residue" evidence="1">
    <location>
        <position position="1"/>
    </location>
</feature>
<dbReference type="AlphaFoldDB" id="A0ABD2YUJ4"/>
<accession>A0ABD2YUJ4</accession>
<evidence type="ECO:0000313" key="1">
    <source>
        <dbReference type="EMBL" id="KAL3509859.1"/>
    </source>
</evidence>
<dbReference type="Proteomes" id="UP001630127">
    <property type="component" value="Unassembled WGS sequence"/>
</dbReference>
<reference evidence="1 2" key="1">
    <citation type="submission" date="2024-11" db="EMBL/GenBank/DDBJ databases">
        <title>A near-complete genome assembly of Cinchona calisaya.</title>
        <authorList>
            <person name="Lian D.C."/>
            <person name="Zhao X.W."/>
            <person name="Wei L."/>
        </authorList>
    </citation>
    <scope>NUCLEOTIDE SEQUENCE [LARGE SCALE GENOMIC DNA]</scope>
    <source>
        <tissue evidence="1">Nenye</tissue>
    </source>
</reference>
<proteinExistence type="predicted"/>
<keyword evidence="2" id="KW-1185">Reference proteome</keyword>